<dbReference type="Pfam" id="PF25989">
    <property type="entry name" value="YknX_C"/>
    <property type="match status" value="1"/>
</dbReference>
<dbReference type="InterPro" id="IPR058637">
    <property type="entry name" value="YknX-like_C"/>
</dbReference>
<dbReference type="InterPro" id="IPR058624">
    <property type="entry name" value="MdtA-like_HH"/>
</dbReference>
<dbReference type="Gene3D" id="2.40.50.100">
    <property type="match status" value="1"/>
</dbReference>
<dbReference type="GO" id="GO:0030313">
    <property type="term" value="C:cell envelope"/>
    <property type="evidence" value="ECO:0007669"/>
    <property type="project" value="UniProtKB-SubCell"/>
</dbReference>
<evidence type="ECO:0000313" key="10">
    <source>
        <dbReference type="Proteomes" id="UP000199290"/>
    </source>
</evidence>
<organism evidence="9 10">
    <name type="scientific">Marinobacter gudaonensis</name>
    <dbReference type="NCBI Taxonomy" id="375760"/>
    <lineage>
        <taxon>Bacteria</taxon>
        <taxon>Pseudomonadati</taxon>
        <taxon>Pseudomonadota</taxon>
        <taxon>Gammaproteobacteria</taxon>
        <taxon>Pseudomonadales</taxon>
        <taxon>Marinobacteraceae</taxon>
        <taxon>Marinobacter</taxon>
    </lineage>
</organism>
<feature type="domain" description="Multidrug resistance protein MdtA-like barrel-sandwich hybrid" evidence="6">
    <location>
        <begin position="69"/>
        <end position="210"/>
    </location>
</feature>
<dbReference type="EMBL" id="FOYV01000001">
    <property type="protein sequence ID" value="SFR38991.1"/>
    <property type="molecule type" value="Genomic_DNA"/>
</dbReference>
<keyword evidence="3 4" id="KW-0175">Coiled coil</keyword>
<dbReference type="AlphaFoldDB" id="A0A1I6GA33"/>
<dbReference type="InterPro" id="IPR006143">
    <property type="entry name" value="RND_pump_MFP"/>
</dbReference>
<feature type="domain" description="Multidrug resistance protein MdtA-like alpha-helical hairpin" evidence="5">
    <location>
        <begin position="110"/>
        <end position="179"/>
    </location>
</feature>
<dbReference type="Gene3D" id="2.40.420.20">
    <property type="match status" value="1"/>
</dbReference>
<evidence type="ECO:0000313" key="9">
    <source>
        <dbReference type="EMBL" id="SFR38991.1"/>
    </source>
</evidence>
<dbReference type="NCBIfam" id="TIGR01730">
    <property type="entry name" value="RND_mfp"/>
    <property type="match status" value="1"/>
</dbReference>
<dbReference type="InterPro" id="IPR058625">
    <property type="entry name" value="MdtA-like_BSH"/>
</dbReference>
<dbReference type="Gene3D" id="1.10.287.470">
    <property type="entry name" value="Helix hairpin bin"/>
    <property type="match status" value="1"/>
</dbReference>
<dbReference type="InterPro" id="IPR058626">
    <property type="entry name" value="MdtA-like_b-barrel"/>
</dbReference>
<dbReference type="Gene3D" id="2.40.30.170">
    <property type="match status" value="1"/>
</dbReference>
<evidence type="ECO:0000256" key="1">
    <source>
        <dbReference type="ARBA" id="ARBA00004519"/>
    </source>
</evidence>
<feature type="coiled-coil region" evidence="4">
    <location>
        <begin position="110"/>
        <end position="175"/>
    </location>
</feature>
<evidence type="ECO:0000256" key="3">
    <source>
        <dbReference type="ARBA" id="ARBA00023054"/>
    </source>
</evidence>
<dbReference type="Pfam" id="PF25876">
    <property type="entry name" value="HH_MFP_RND"/>
    <property type="match status" value="1"/>
</dbReference>
<sequence length="396" mass="42762">MESPIARKYPIKGPLAGLAVILALLLSGCEVKSDVASAMPPPPEVDVAEVVQEGVTLWESFTGRVASPETVELRPRVSGYITEVAFEEGEMVKAGDLLFQIDQRPYQARLEAARADLALAESQLELARSEAGRAESLLASRAISREEYDQRNAALMSARARVQAARAALDTAELDLQYTRVTAPVSGRAGRALITRGNLANADQSLLTTVVSVDPLHVYFDADEKAGINSQELLADGGRPNVRIALDNETDHPYLGTLDFIDNQVNPGTGTLQHRAVLANPDGLIRPGQFARVEMPVLRIDKALLVQRKAVLADQDRRYVYVVDANNRATPKHVDTGRQVGDLLVIHDGLSAGERVIINGVQKVFGAGMEVRPQLIAMKEPAPTENAVASAQELAE</sequence>
<keyword evidence="10" id="KW-1185">Reference proteome</keyword>
<feature type="domain" description="Multidrug resistance protein MdtA-like beta-barrel" evidence="7">
    <location>
        <begin position="234"/>
        <end position="296"/>
    </location>
</feature>
<dbReference type="PANTHER" id="PTHR30158">
    <property type="entry name" value="ACRA/E-RELATED COMPONENT OF DRUG EFFLUX TRANSPORTER"/>
    <property type="match status" value="1"/>
</dbReference>
<reference evidence="10" key="1">
    <citation type="submission" date="2016-10" db="EMBL/GenBank/DDBJ databases">
        <authorList>
            <person name="Varghese N."/>
            <person name="Submissions S."/>
        </authorList>
    </citation>
    <scope>NUCLEOTIDE SEQUENCE [LARGE SCALE GENOMIC DNA]</scope>
    <source>
        <strain evidence="10">CGMCC 1.6294</strain>
    </source>
</reference>
<evidence type="ECO:0000256" key="4">
    <source>
        <dbReference type="SAM" id="Coils"/>
    </source>
</evidence>
<dbReference type="SUPFAM" id="SSF111369">
    <property type="entry name" value="HlyD-like secretion proteins"/>
    <property type="match status" value="1"/>
</dbReference>
<dbReference type="PANTHER" id="PTHR30158:SF10">
    <property type="entry name" value="CATION EFFLUX PUMP"/>
    <property type="match status" value="1"/>
</dbReference>
<evidence type="ECO:0000259" key="8">
    <source>
        <dbReference type="Pfam" id="PF25989"/>
    </source>
</evidence>
<dbReference type="STRING" id="375760.SAMN04488073_0294"/>
<feature type="domain" description="YknX-like C-terminal permuted SH3-like" evidence="8">
    <location>
        <begin position="308"/>
        <end position="371"/>
    </location>
</feature>
<comment type="subcellular location">
    <subcellularLocation>
        <location evidence="1">Cell inner membrane</location>
        <topology evidence="1">Lipid-anchor</topology>
    </subcellularLocation>
</comment>
<name>A0A1I6GA33_9GAMM</name>
<protein>
    <submittedName>
        <fullName evidence="9">RND family efflux transporter, MFP subunit</fullName>
    </submittedName>
</protein>
<proteinExistence type="inferred from homology"/>
<evidence type="ECO:0000259" key="6">
    <source>
        <dbReference type="Pfam" id="PF25917"/>
    </source>
</evidence>
<comment type="similarity">
    <text evidence="2">Belongs to the membrane fusion protein (MFP) (TC 8.A.1) family.</text>
</comment>
<evidence type="ECO:0000259" key="5">
    <source>
        <dbReference type="Pfam" id="PF25876"/>
    </source>
</evidence>
<dbReference type="PROSITE" id="PS51257">
    <property type="entry name" value="PROKAR_LIPOPROTEIN"/>
    <property type="match status" value="1"/>
</dbReference>
<dbReference type="GO" id="GO:0005886">
    <property type="term" value="C:plasma membrane"/>
    <property type="evidence" value="ECO:0007669"/>
    <property type="project" value="TreeGrafter"/>
</dbReference>
<evidence type="ECO:0000259" key="7">
    <source>
        <dbReference type="Pfam" id="PF25944"/>
    </source>
</evidence>
<evidence type="ECO:0000256" key="2">
    <source>
        <dbReference type="ARBA" id="ARBA00009477"/>
    </source>
</evidence>
<dbReference type="Proteomes" id="UP000199290">
    <property type="component" value="Unassembled WGS sequence"/>
</dbReference>
<dbReference type="RefSeq" id="WP_091985189.1">
    <property type="nucleotide sequence ID" value="NZ_FOYV01000001.1"/>
</dbReference>
<accession>A0A1I6GA33</accession>
<dbReference type="GO" id="GO:0022857">
    <property type="term" value="F:transmembrane transporter activity"/>
    <property type="evidence" value="ECO:0007669"/>
    <property type="project" value="InterPro"/>
</dbReference>
<dbReference type="GO" id="GO:0046677">
    <property type="term" value="P:response to antibiotic"/>
    <property type="evidence" value="ECO:0007669"/>
    <property type="project" value="TreeGrafter"/>
</dbReference>
<dbReference type="OrthoDB" id="9816569at2"/>
<dbReference type="Pfam" id="PF25944">
    <property type="entry name" value="Beta-barrel_RND"/>
    <property type="match status" value="1"/>
</dbReference>
<dbReference type="Pfam" id="PF25917">
    <property type="entry name" value="BSH_RND"/>
    <property type="match status" value="1"/>
</dbReference>
<gene>
    <name evidence="9" type="ORF">SAMN04488073_0294</name>
</gene>